<keyword evidence="2" id="KW-1185">Reference proteome</keyword>
<sequence length="94" mass="10496">LKFVTKAQCNIAINKLNKLYRIEQAAIIEESNNDLYVSSSGSLVTNEPSSTSTNQINYSLLEIYKDSDDKSSISDEVAQYLALLKVSLNYNVLE</sequence>
<organism evidence="1 2">
    <name type="scientific">Scutellospora calospora</name>
    <dbReference type="NCBI Taxonomy" id="85575"/>
    <lineage>
        <taxon>Eukaryota</taxon>
        <taxon>Fungi</taxon>
        <taxon>Fungi incertae sedis</taxon>
        <taxon>Mucoromycota</taxon>
        <taxon>Glomeromycotina</taxon>
        <taxon>Glomeromycetes</taxon>
        <taxon>Diversisporales</taxon>
        <taxon>Gigasporaceae</taxon>
        <taxon>Scutellospora</taxon>
    </lineage>
</organism>
<dbReference type="EMBL" id="CAJVPM010016952">
    <property type="protein sequence ID" value="CAG8617156.1"/>
    <property type="molecule type" value="Genomic_DNA"/>
</dbReference>
<feature type="non-terminal residue" evidence="1">
    <location>
        <position position="1"/>
    </location>
</feature>
<gene>
    <name evidence="1" type="ORF">SCALOS_LOCUS7519</name>
</gene>
<dbReference type="Proteomes" id="UP000789860">
    <property type="component" value="Unassembled WGS sequence"/>
</dbReference>
<name>A0ACA9MYQ9_9GLOM</name>
<reference evidence="1" key="1">
    <citation type="submission" date="2021-06" db="EMBL/GenBank/DDBJ databases">
        <authorList>
            <person name="Kallberg Y."/>
            <person name="Tangrot J."/>
            <person name="Rosling A."/>
        </authorList>
    </citation>
    <scope>NUCLEOTIDE SEQUENCE</scope>
    <source>
        <strain evidence="1">AU212A</strain>
    </source>
</reference>
<evidence type="ECO:0000313" key="1">
    <source>
        <dbReference type="EMBL" id="CAG8617156.1"/>
    </source>
</evidence>
<proteinExistence type="predicted"/>
<accession>A0ACA9MYQ9</accession>
<evidence type="ECO:0000313" key="2">
    <source>
        <dbReference type="Proteomes" id="UP000789860"/>
    </source>
</evidence>
<comment type="caution">
    <text evidence="1">The sequence shown here is derived from an EMBL/GenBank/DDBJ whole genome shotgun (WGS) entry which is preliminary data.</text>
</comment>
<protein>
    <submittedName>
        <fullName evidence="1">3034_t:CDS:1</fullName>
    </submittedName>
</protein>